<keyword evidence="4" id="KW-0646">Protease inhibitor</keyword>
<dbReference type="MEROPS" id="I25.003"/>
<dbReference type="Pfam" id="PF00031">
    <property type="entry name" value="Cystatin"/>
    <property type="match status" value="1"/>
</dbReference>
<evidence type="ECO:0000256" key="3">
    <source>
        <dbReference type="ARBA" id="ARBA00022490"/>
    </source>
</evidence>
<dbReference type="GO" id="GO:0005829">
    <property type="term" value="C:cytosol"/>
    <property type="evidence" value="ECO:0007669"/>
    <property type="project" value="TreeGrafter"/>
</dbReference>
<evidence type="ECO:0000259" key="7">
    <source>
        <dbReference type="SMART" id="SM00043"/>
    </source>
</evidence>
<organism evidence="8 9">
    <name type="scientific">Pteropus alecto</name>
    <name type="common">Black flying fox</name>
    <dbReference type="NCBI Taxonomy" id="9402"/>
    <lineage>
        <taxon>Eukaryota</taxon>
        <taxon>Metazoa</taxon>
        <taxon>Chordata</taxon>
        <taxon>Craniata</taxon>
        <taxon>Vertebrata</taxon>
        <taxon>Euteleostomi</taxon>
        <taxon>Mammalia</taxon>
        <taxon>Eutheria</taxon>
        <taxon>Laurasiatheria</taxon>
        <taxon>Chiroptera</taxon>
        <taxon>Yinpterochiroptera</taxon>
        <taxon>Pteropodoidea</taxon>
        <taxon>Pteropodidae</taxon>
        <taxon>Pteropodinae</taxon>
        <taxon>Pteropus</taxon>
    </lineage>
</organism>
<dbReference type="STRING" id="9402.L5JYH5"/>
<name>L5JYH5_PTEAL</name>
<reference evidence="9" key="1">
    <citation type="journal article" date="2013" name="Science">
        <title>Comparative analysis of bat genomes provides insight into the evolution of flight and immunity.</title>
        <authorList>
            <person name="Zhang G."/>
            <person name="Cowled C."/>
            <person name="Shi Z."/>
            <person name="Huang Z."/>
            <person name="Bishop-Lilly K.A."/>
            <person name="Fang X."/>
            <person name="Wynne J.W."/>
            <person name="Xiong Z."/>
            <person name="Baker M.L."/>
            <person name="Zhao W."/>
            <person name="Tachedjian M."/>
            <person name="Zhu Y."/>
            <person name="Zhou P."/>
            <person name="Jiang X."/>
            <person name="Ng J."/>
            <person name="Yang L."/>
            <person name="Wu L."/>
            <person name="Xiao J."/>
            <person name="Feng Y."/>
            <person name="Chen Y."/>
            <person name="Sun X."/>
            <person name="Zhang Y."/>
            <person name="Marsh G.A."/>
            <person name="Crameri G."/>
            <person name="Broder C.C."/>
            <person name="Frey K.G."/>
            <person name="Wang L.F."/>
            <person name="Wang J."/>
        </authorList>
    </citation>
    <scope>NUCLEOTIDE SEQUENCE [LARGE SCALE GENOMIC DNA]</scope>
</reference>
<sequence>MSRIGRMCGGTSATQPATANIQDITDQVKCQLEEKTKKKYPIFKAVEFKSQVVAGTNYFIKALANRPLTQCFSSRLSQ</sequence>
<gene>
    <name evidence="8" type="ORF">PAL_GLEAN10002902</name>
</gene>
<evidence type="ECO:0000256" key="6">
    <source>
        <dbReference type="ARBA" id="ARBA00022990"/>
    </source>
</evidence>
<comment type="similarity">
    <text evidence="2">Belongs to the cystatin family.</text>
</comment>
<dbReference type="InParanoid" id="L5JYH5"/>
<comment type="subcellular location">
    <subcellularLocation>
        <location evidence="1">Cytoplasm</location>
    </subcellularLocation>
</comment>
<dbReference type="SUPFAM" id="SSF54403">
    <property type="entry name" value="Cystatin/monellin"/>
    <property type="match status" value="1"/>
</dbReference>
<dbReference type="FunFam" id="3.10.450.10:FF:000001">
    <property type="entry name" value="Cystatin-A"/>
    <property type="match status" value="1"/>
</dbReference>
<feature type="domain" description="Cystatin" evidence="7">
    <location>
        <begin position="6"/>
        <end position="78"/>
    </location>
</feature>
<evidence type="ECO:0000313" key="8">
    <source>
        <dbReference type="EMBL" id="ELK03561.1"/>
    </source>
</evidence>
<dbReference type="SMART" id="SM00043">
    <property type="entry name" value="CY"/>
    <property type="match status" value="1"/>
</dbReference>
<evidence type="ECO:0000313" key="9">
    <source>
        <dbReference type="Proteomes" id="UP000010552"/>
    </source>
</evidence>
<keyword evidence="5" id="KW-0789">Thiol protease inhibitor</keyword>
<evidence type="ECO:0000256" key="4">
    <source>
        <dbReference type="ARBA" id="ARBA00022690"/>
    </source>
</evidence>
<dbReference type="InterPro" id="IPR046350">
    <property type="entry name" value="Cystatin_sf"/>
</dbReference>
<keyword evidence="6" id="KW-0007">Acetylation</keyword>
<dbReference type="GO" id="GO:0004869">
    <property type="term" value="F:cysteine-type endopeptidase inhibitor activity"/>
    <property type="evidence" value="ECO:0007669"/>
    <property type="project" value="UniProtKB-KW"/>
</dbReference>
<evidence type="ECO:0000256" key="5">
    <source>
        <dbReference type="ARBA" id="ARBA00022704"/>
    </source>
</evidence>
<keyword evidence="3" id="KW-0963">Cytoplasm</keyword>
<dbReference type="AlphaFoldDB" id="L5JYH5"/>
<dbReference type="PANTHER" id="PTHR11414:SF22">
    <property type="entry name" value="CYSTATIN-B"/>
    <property type="match status" value="1"/>
</dbReference>
<dbReference type="Proteomes" id="UP000010552">
    <property type="component" value="Unassembled WGS sequence"/>
</dbReference>
<dbReference type="PANTHER" id="PTHR11414">
    <property type="entry name" value="CYSTATIN FAMILY MEMBER"/>
    <property type="match status" value="1"/>
</dbReference>
<keyword evidence="9" id="KW-1185">Reference proteome</keyword>
<evidence type="ECO:0000256" key="2">
    <source>
        <dbReference type="ARBA" id="ARBA00009403"/>
    </source>
</evidence>
<dbReference type="InterPro" id="IPR001713">
    <property type="entry name" value="Prot_inh_stefin"/>
</dbReference>
<dbReference type="InterPro" id="IPR000010">
    <property type="entry name" value="Cystatin_dom"/>
</dbReference>
<dbReference type="Gene3D" id="3.10.450.10">
    <property type="match status" value="1"/>
</dbReference>
<dbReference type="PRINTS" id="PR00295">
    <property type="entry name" value="STEFINA"/>
</dbReference>
<evidence type="ECO:0000256" key="1">
    <source>
        <dbReference type="ARBA" id="ARBA00004496"/>
    </source>
</evidence>
<proteinExistence type="inferred from homology"/>
<protein>
    <submittedName>
        <fullName evidence="8">Cystatin-B</fullName>
    </submittedName>
</protein>
<accession>L5JYH5</accession>
<dbReference type="CDD" id="cd00042">
    <property type="entry name" value="CY"/>
    <property type="match status" value="1"/>
</dbReference>
<dbReference type="EMBL" id="KB031079">
    <property type="protein sequence ID" value="ELK03561.1"/>
    <property type="molecule type" value="Genomic_DNA"/>
</dbReference>